<dbReference type="WBParaSite" id="Gr19_v10_g2340.t1">
    <property type="protein sequence ID" value="Gr19_v10_g2340.t1"/>
    <property type="gene ID" value="Gr19_v10_g2340"/>
</dbReference>
<reference evidence="2" key="1">
    <citation type="submission" date="2022-11" db="UniProtKB">
        <authorList>
            <consortium name="WormBaseParasite"/>
        </authorList>
    </citation>
    <scope>IDENTIFICATION</scope>
</reference>
<accession>A0A914HN94</accession>
<proteinExistence type="predicted"/>
<organism evidence="1 2">
    <name type="scientific">Globodera rostochiensis</name>
    <name type="common">Golden nematode worm</name>
    <name type="synonym">Heterodera rostochiensis</name>
    <dbReference type="NCBI Taxonomy" id="31243"/>
    <lineage>
        <taxon>Eukaryota</taxon>
        <taxon>Metazoa</taxon>
        <taxon>Ecdysozoa</taxon>
        <taxon>Nematoda</taxon>
        <taxon>Chromadorea</taxon>
        <taxon>Rhabditida</taxon>
        <taxon>Tylenchina</taxon>
        <taxon>Tylenchomorpha</taxon>
        <taxon>Tylenchoidea</taxon>
        <taxon>Heteroderidae</taxon>
        <taxon>Heteroderinae</taxon>
        <taxon>Globodera</taxon>
    </lineage>
</organism>
<keyword evidence="1" id="KW-1185">Reference proteome</keyword>
<evidence type="ECO:0000313" key="1">
    <source>
        <dbReference type="Proteomes" id="UP000887572"/>
    </source>
</evidence>
<name>A0A914HN94_GLORO</name>
<dbReference type="Proteomes" id="UP000887572">
    <property type="component" value="Unplaced"/>
</dbReference>
<dbReference type="AlphaFoldDB" id="A0A914HN94"/>
<sequence>MSDNPKKVEKRLQEIFVSDDGCLKFSCGPFVLGLKVALICNRFDFLVDEHFKSKEWSLGHLLIRRADDGIDTKIVKFIGHNDVERRLSIPNSRFQTN</sequence>
<evidence type="ECO:0000313" key="2">
    <source>
        <dbReference type="WBParaSite" id="Gr19_v10_g2340.t1"/>
    </source>
</evidence>
<protein>
    <submittedName>
        <fullName evidence="2">Uncharacterized protein</fullName>
    </submittedName>
</protein>